<name>A0AA37Q015_9BACT</name>
<keyword evidence="1" id="KW-0812">Transmembrane</keyword>
<dbReference type="GO" id="GO:0004366">
    <property type="term" value="F:glycerol-3-phosphate O-acyltransferase activity"/>
    <property type="evidence" value="ECO:0007669"/>
    <property type="project" value="TreeGrafter"/>
</dbReference>
<dbReference type="RefSeq" id="WP_284348335.1">
    <property type="nucleotide sequence ID" value="NZ_BRXS01000001.1"/>
</dbReference>
<dbReference type="GO" id="GO:0016287">
    <property type="term" value="F:glycerone-phosphate O-acyltransferase activity"/>
    <property type="evidence" value="ECO:0007669"/>
    <property type="project" value="TreeGrafter"/>
</dbReference>
<sequence length="468" mass="49581">MPVHHQVGRFGAFVARTFYRLEIAGERPGADGPLLVVANHPNSLLDPALVTLAVGRPARFLAKAPLFTDRNVGWLVRASGAIPVHRRQDGEAPPGGNDDTFRAAEAALLAGDAIALFPEGISHAQPGLAPLKTGAARLALQTAARLGRAFPLVPVGITLDDRAIFRSPGLLVIGAGVPWDDLAADAVRDAQAGGAASEPARVRELTARIGAALHGVTVSFASWEDARLVALADEVHAADALPGETRLERRRLGAELLARMRDDAAAHDAAMQLGDDLRRHRRLLGALRLSPADLAVPTDAGTAVTWALRRLHLLVLGALAAVGTVLGWVPYQATGRIARLFPGAESVDVRATAKALVGAACFLLWTLLLTVLAGVIGGWWAALATLVGVPPLLLLALLTAEGWRDAWRDARRFLTLRRRSGRVAELRARQAELARRIEAMVARAEALPSGDGHVMPGPERPTAARMNV</sequence>
<keyword evidence="1" id="KW-1133">Transmembrane helix</keyword>
<dbReference type="InterPro" id="IPR052744">
    <property type="entry name" value="GPAT/DAPAT"/>
</dbReference>
<feature type="transmembrane region" description="Helical" evidence="1">
    <location>
        <begin position="379"/>
        <end position="398"/>
    </location>
</feature>
<dbReference type="PANTHER" id="PTHR31605">
    <property type="entry name" value="GLYCEROL-3-PHOSPHATE O-ACYLTRANSFERASE 1"/>
    <property type="match status" value="1"/>
</dbReference>
<dbReference type="InterPro" id="IPR002123">
    <property type="entry name" value="Plipid/glycerol_acylTrfase"/>
</dbReference>
<keyword evidence="1" id="KW-0472">Membrane</keyword>
<dbReference type="GO" id="GO:0008654">
    <property type="term" value="P:phospholipid biosynthetic process"/>
    <property type="evidence" value="ECO:0007669"/>
    <property type="project" value="TreeGrafter"/>
</dbReference>
<dbReference type="AlphaFoldDB" id="A0AA37Q015"/>
<dbReference type="SUPFAM" id="SSF69593">
    <property type="entry name" value="Glycerol-3-phosphate (1)-acyltransferase"/>
    <property type="match status" value="1"/>
</dbReference>
<feature type="domain" description="Phospholipid/glycerol acyltransferase" evidence="2">
    <location>
        <begin position="34"/>
        <end position="160"/>
    </location>
</feature>
<keyword evidence="4" id="KW-1185">Reference proteome</keyword>
<evidence type="ECO:0000256" key="1">
    <source>
        <dbReference type="SAM" id="Phobius"/>
    </source>
</evidence>
<dbReference type="Pfam" id="PF01553">
    <property type="entry name" value="Acyltransferase"/>
    <property type="match status" value="1"/>
</dbReference>
<evidence type="ECO:0000313" key="3">
    <source>
        <dbReference type="EMBL" id="GLC23889.1"/>
    </source>
</evidence>
<dbReference type="PANTHER" id="PTHR31605:SF0">
    <property type="entry name" value="GLYCEROL-3-PHOSPHATE O-ACYLTRANSFERASE 1"/>
    <property type="match status" value="1"/>
</dbReference>
<accession>A0AA37Q015</accession>
<dbReference type="SMART" id="SM00563">
    <property type="entry name" value="PlsC"/>
    <property type="match status" value="1"/>
</dbReference>
<feature type="transmembrane region" description="Helical" evidence="1">
    <location>
        <begin position="352"/>
        <end position="373"/>
    </location>
</feature>
<evidence type="ECO:0000313" key="4">
    <source>
        <dbReference type="Proteomes" id="UP001161325"/>
    </source>
</evidence>
<dbReference type="Proteomes" id="UP001161325">
    <property type="component" value="Unassembled WGS sequence"/>
</dbReference>
<feature type="transmembrane region" description="Helical" evidence="1">
    <location>
        <begin position="311"/>
        <end position="331"/>
    </location>
</feature>
<dbReference type="EMBL" id="BRXS01000001">
    <property type="protein sequence ID" value="GLC23889.1"/>
    <property type="molecule type" value="Genomic_DNA"/>
</dbReference>
<proteinExistence type="predicted"/>
<gene>
    <name evidence="3" type="ORF">rosag_04020</name>
</gene>
<organism evidence="3 4">
    <name type="scientific">Roseisolibacter agri</name>
    <dbReference type="NCBI Taxonomy" id="2014610"/>
    <lineage>
        <taxon>Bacteria</taxon>
        <taxon>Pseudomonadati</taxon>
        <taxon>Gemmatimonadota</taxon>
        <taxon>Gemmatimonadia</taxon>
        <taxon>Gemmatimonadales</taxon>
        <taxon>Gemmatimonadaceae</taxon>
        <taxon>Roseisolibacter</taxon>
    </lineage>
</organism>
<reference evidence="3" key="1">
    <citation type="submission" date="2022-08" db="EMBL/GenBank/DDBJ databases">
        <title>Draft genome sequencing of Roseisolibacter agri AW1220.</title>
        <authorList>
            <person name="Tobiishi Y."/>
            <person name="Tonouchi A."/>
        </authorList>
    </citation>
    <scope>NUCLEOTIDE SEQUENCE</scope>
    <source>
        <strain evidence="3">AW1220</strain>
    </source>
</reference>
<protein>
    <recommendedName>
        <fullName evidence="2">Phospholipid/glycerol acyltransferase domain-containing protein</fullName>
    </recommendedName>
</protein>
<evidence type="ECO:0000259" key="2">
    <source>
        <dbReference type="SMART" id="SM00563"/>
    </source>
</evidence>
<comment type="caution">
    <text evidence="3">The sequence shown here is derived from an EMBL/GenBank/DDBJ whole genome shotgun (WGS) entry which is preliminary data.</text>
</comment>